<accession>X1TFK4</accession>
<dbReference type="Pfam" id="PF01066">
    <property type="entry name" value="CDP-OH_P_transf"/>
    <property type="match status" value="1"/>
</dbReference>
<evidence type="ECO:0000256" key="1">
    <source>
        <dbReference type="ARBA" id="ARBA00022679"/>
    </source>
</evidence>
<protein>
    <recommendedName>
        <fullName evidence="4">CDP-alcohol phosphatidyltransferase family protein</fullName>
    </recommendedName>
</protein>
<keyword evidence="2" id="KW-0472">Membrane</keyword>
<dbReference type="GO" id="GO:0016780">
    <property type="term" value="F:phosphotransferase activity, for other substituted phosphate groups"/>
    <property type="evidence" value="ECO:0007669"/>
    <property type="project" value="InterPro"/>
</dbReference>
<dbReference type="AlphaFoldDB" id="X1TFK4"/>
<reference evidence="3" key="1">
    <citation type="journal article" date="2014" name="Front. Microbiol.">
        <title>High frequency of phylogenetically diverse reductive dehalogenase-homologous genes in deep subseafloor sedimentary metagenomes.</title>
        <authorList>
            <person name="Kawai M."/>
            <person name="Futagami T."/>
            <person name="Toyoda A."/>
            <person name="Takaki Y."/>
            <person name="Nishi S."/>
            <person name="Hori S."/>
            <person name="Arai W."/>
            <person name="Tsubouchi T."/>
            <person name="Morono Y."/>
            <person name="Uchiyama I."/>
            <person name="Ito T."/>
            <person name="Fujiyama A."/>
            <person name="Inagaki F."/>
            <person name="Takami H."/>
        </authorList>
    </citation>
    <scope>NUCLEOTIDE SEQUENCE</scope>
    <source>
        <strain evidence="3">Expedition CK06-06</strain>
    </source>
</reference>
<dbReference type="Gene3D" id="1.20.120.1760">
    <property type="match status" value="1"/>
</dbReference>
<evidence type="ECO:0000256" key="2">
    <source>
        <dbReference type="SAM" id="Phobius"/>
    </source>
</evidence>
<keyword evidence="1" id="KW-0808">Transferase</keyword>
<evidence type="ECO:0008006" key="4">
    <source>
        <dbReference type="Google" id="ProtNLM"/>
    </source>
</evidence>
<comment type="caution">
    <text evidence="3">The sequence shown here is derived from an EMBL/GenBank/DDBJ whole genome shotgun (WGS) entry which is preliminary data.</text>
</comment>
<sequence length="216" mass="23871">MGAVYDGYISKYINRKASEPMARLLARTRLTPNQATWGAFGIALLSCISFILGQNIIGGLLAQLSSIVDGVDGSLARLKGMTSIFGGFLDSVLDRYADILIVLGLTLWSLSHESYPGIWLAGFLAIAGIICISYTRARIASEHRHLFDKGLKSLASRDIRLFLIMLGGITGQAYFCLIIIAVLTNLVVFYRLIYIYRYLRKESNQPESTPQKSEIP</sequence>
<evidence type="ECO:0000313" key="3">
    <source>
        <dbReference type="EMBL" id="GAI86375.1"/>
    </source>
</evidence>
<gene>
    <name evidence="3" type="ORF">S12H4_17652</name>
</gene>
<feature type="transmembrane region" description="Helical" evidence="2">
    <location>
        <begin position="37"/>
        <end position="62"/>
    </location>
</feature>
<dbReference type="GO" id="GO:0016020">
    <property type="term" value="C:membrane"/>
    <property type="evidence" value="ECO:0007669"/>
    <property type="project" value="InterPro"/>
</dbReference>
<feature type="transmembrane region" description="Helical" evidence="2">
    <location>
        <begin position="161"/>
        <end position="190"/>
    </location>
</feature>
<dbReference type="InterPro" id="IPR000462">
    <property type="entry name" value="CDP-OH_P_trans"/>
</dbReference>
<keyword evidence="2" id="KW-1133">Transmembrane helix</keyword>
<proteinExistence type="predicted"/>
<dbReference type="EMBL" id="BARW01008650">
    <property type="protein sequence ID" value="GAI86375.1"/>
    <property type="molecule type" value="Genomic_DNA"/>
</dbReference>
<name>X1TFK4_9ZZZZ</name>
<dbReference type="GO" id="GO:0008654">
    <property type="term" value="P:phospholipid biosynthetic process"/>
    <property type="evidence" value="ECO:0007669"/>
    <property type="project" value="InterPro"/>
</dbReference>
<dbReference type="InterPro" id="IPR043130">
    <property type="entry name" value="CDP-OH_PTrfase_TM_dom"/>
</dbReference>
<dbReference type="PROSITE" id="PS00379">
    <property type="entry name" value="CDP_ALCOHOL_P_TRANSF"/>
    <property type="match status" value="1"/>
</dbReference>
<keyword evidence="2" id="KW-0812">Transmembrane</keyword>
<dbReference type="InterPro" id="IPR048254">
    <property type="entry name" value="CDP_ALCOHOL_P_TRANSF_CS"/>
</dbReference>
<organism evidence="3">
    <name type="scientific">marine sediment metagenome</name>
    <dbReference type="NCBI Taxonomy" id="412755"/>
    <lineage>
        <taxon>unclassified sequences</taxon>
        <taxon>metagenomes</taxon>
        <taxon>ecological metagenomes</taxon>
    </lineage>
</organism>
<feature type="transmembrane region" description="Helical" evidence="2">
    <location>
        <begin position="116"/>
        <end position="135"/>
    </location>
</feature>